<evidence type="ECO:0000313" key="1">
    <source>
        <dbReference type="EMBL" id="TCK75883.1"/>
    </source>
</evidence>
<name>A0A4R1LGA3_9BACT</name>
<evidence type="ECO:0000313" key="2">
    <source>
        <dbReference type="Proteomes" id="UP000295210"/>
    </source>
</evidence>
<keyword evidence="2" id="KW-1185">Reference proteome</keyword>
<organism evidence="1 2">
    <name type="scientific">Acidipila rosea</name>
    <dbReference type="NCBI Taxonomy" id="768535"/>
    <lineage>
        <taxon>Bacteria</taxon>
        <taxon>Pseudomonadati</taxon>
        <taxon>Acidobacteriota</taxon>
        <taxon>Terriglobia</taxon>
        <taxon>Terriglobales</taxon>
        <taxon>Acidobacteriaceae</taxon>
        <taxon>Acidipila</taxon>
    </lineage>
</organism>
<gene>
    <name evidence="1" type="ORF">C7378_0882</name>
</gene>
<reference evidence="1 2" key="1">
    <citation type="submission" date="2019-03" db="EMBL/GenBank/DDBJ databases">
        <title>Genomic Encyclopedia of Type Strains, Phase IV (KMG-IV): sequencing the most valuable type-strain genomes for metagenomic binning, comparative biology and taxonomic classification.</title>
        <authorList>
            <person name="Goeker M."/>
        </authorList>
    </citation>
    <scope>NUCLEOTIDE SEQUENCE [LARGE SCALE GENOMIC DNA]</scope>
    <source>
        <strain evidence="1 2">DSM 103428</strain>
    </source>
</reference>
<comment type="caution">
    <text evidence="1">The sequence shown here is derived from an EMBL/GenBank/DDBJ whole genome shotgun (WGS) entry which is preliminary data.</text>
</comment>
<dbReference type="RefSeq" id="WP_165876649.1">
    <property type="nucleotide sequence ID" value="NZ_SMGK01000001.1"/>
</dbReference>
<protein>
    <submittedName>
        <fullName evidence="1">Uncharacterized protein</fullName>
    </submittedName>
</protein>
<dbReference type="AlphaFoldDB" id="A0A4R1LGA3"/>
<dbReference type="Proteomes" id="UP000295210">
    <property type="component" value="Unassembled WGS sequence"/>
</dbReference>
<proteinExistence type="predicted"/>
<dbReference type="EMBL" id="SMGK01000001">
    <property type="protein sequence ID" value="TCK75883.1"/>
    <property type="molecule type" value="Genomic_DNA"/>
</dbReference>
<sequence>MAPMCGITHIVRCVQDLGEDDKGIFTSPLYMRAKDAYWLMPLGAPTGLAFAKYLGRRA</sequence>
<accession>A0A4R1LGA3</accession>